<dbReference type="AlphaFoldDB" id="A0A0N9DZ90"/>
<dbReference type="GO" id="GO:0005524">
    <property type="term" value="F:ATP binding"/>
    <property type="evidence" value="ECO:0007669"/>
    <property type="project" value="InterPro"/>
</dbReference>
<reference evidence="2" key="1">
    <citation type="journal article" date="2015" name="Antimicrob. Agents Chemother.">
        <title>Characterization of Tn3000, a new transposon possibly related with blaNDM-1 dissemination among Enterobacteriaceae in Brazil, Nepal, Morocco and India.</title>
        <authorList>
            <person name="Campos J.C."/>
            <person name="Sampaio J.L.M."/>
        </authorList>
    </citation>
    <scope>NUCLEOTIDE SEQUENCE</scope>
    <source>
        <strain evidence="2">E0083033-1</strain>
        <plasmid evidence="2">pEh1A</plasmid>
    </source>
</reference>
<dbReference type="Pfam" id="PF13304">
    <property type="entry name" value="AAA_21"/>
    <property type="match status" value="1"/>
</dbReference>
<dbReference type="InterPro" id="IPR051396">
    <property type="entry name" value="Bact_Antivir_Def_Nuclease"/>
</dbReference>
<dbReference type="InterPro" id="IPR003959">
    <property type="entry name" value="ATPase_AAA_core"/>
</dbReference>
<dbReference type="GO" id="GO:0016887">
    <property type="term" value="F:ATP hydrolysis activity"/>
    <property type="evidence" value="ECO:0007669"/>
    <property type="project" value="InterPro"/>
</dbReference>
<feature type="domain" description="ATPase AAA-type core" evidence="1">
    <location>
        <begin position="26"/>
        <end position="321"/>
    </location>
</feature>
<evidence type="ECO:0000259" key="1">
    <source>
        <dbReference type="Pfam" id="PF13304"/>
    </source>
</evidence>
<accession>A0A0N9DZ90</accession>
<dbReference type="SUPFAM" id="SSF52540">
    <property type="entry name" value="P-loop containing nucleoside triphosphate hydrolases"/>
    <property type="match status" value="1"/>
</dbReference>
<dbReference type="PANTHER" id="PTHR43581">
    <property type="entry name" value="ATP/GTP PHOSPHATASE"/>
    <property type="match status" value="1"/>
</dbReference>
<evidence type="ECO:0000313" key="2">
    <source>
        <dbReference type="EMBL" id="ALF35332.1"/>
    </source>
</evidence>
<keyword evidence="2" id="KW-0614">Plasmid</keyword>
<sequence length="575" mass="63296">MAVIRHISIQNFRSIRQAEWFPGSGLNCLIGPGDSGKSTFIDAIDLVLGARRSYTFSDADFYLMNSATPVCISVTLGQLDDGLRNLENYGRYLRGFNSETKEIHDEPLAGDETVLTLRMVVGADLEPDWCLFSERATVEGLEKRLLWKHREQLSPTRLGATSHHHLAWGNRSVLNKLSAEDFDISSTLAELSRQTRHNFAARQLPQLDNILTEVRTIANELGVQVGELKALLDVNGVSLSNSAISLHNSDNTPLRMLGTGSTRLLVSGLQKAVGGPGIILVDEAEYGLEPYRISRLLNQLGSRDDEPTSQVFITTHSPYVLRELKATQLCVLRKLEQPPPEPSHNFLTLSGDDKEQATLRACAEAFFSKAVIVGEGGTEVGFIRGLDLSRQRRGRTGFQDQGAFATDGGGGDNYFKRAEVFAQLGYRTALLKDSDITTPAHRQQTEHCRASGVTIFEWGNGFSTEAALLAWCPTETIRDIVLLAAGLNSQQQVDQHIHNCSQGAYNFDTCTGEPTEEMRTPVAHAAGKYGWFKTIGKAEDLAENIVGPVINQFSRPFKAIIRDLLAWAAENGDPR</sequence>
<geneLocation type="plasmid" evidence="2">
    <name>pEh1A</name>
</geneLocation>
<dbReference type="PANTHER" id="PTHR43581:SF4">
    <property type="entry name" value="ATP_GTP PHOSPHATASE"/>
    <property type="match status" value="1"/>
</dbReference>
<dbReference type="EMBL" id="KR822246">
    <property type="protein sequence ID" value="ALF35332.1"/>
    <property type="molecule type" value="Genomic_DNA"/>
</dbReference>
<name>A0A0N9DZ90_9ENTR</name>
<gene>
    <name evidence="2" type="ORF">AA409_0018</name>
</gene>
<proteinExistence type="predicted"/>
<protein>
    <recommendedName>
        <fullName evidence="1">ATPase AAA-type core domain-containing protein</fullName>
    </recommendedName>
</protein>
<organism evidence="2">
    <name type="scientific">Enterobacter hormaechei</name>
    <dbReference type="NCBI Taxonomy" id="158836"/>
    <lineage>
        <taxon>Bacteria</taxon>
        <taxon>Pseudomonadati</taxon>
        <taxon>Pseudomonadota</taxon>
        <taxon>Gammaproteobacteria</taxon>
        <taxon>Enterobacterales</taxon>
        <taxon>Enterobacteriaceae</taxon>
        <taxon>Enterobacter</taxon>
        <taxon>Enterobacter cloacae complex</taxon>
    </lineage>
</organism>
<dbReference type="RefSeq" id="WP_001568019.1">
    <property type="nucleotide sequence ID" value="NZ_AP025036.1"/>
</dbReference>
<dbReference type="InterPro" id="IPR027417">
    <property type="entry name" value="P-loop_NTPase"/>
</dbReference>
<dbReference type="Gene3D" id="3.40.50.300">
    <property type="entry name" value="P-loop containing nucleotide triphosphate hydrolases"/>
    <property type="match status" value="1"/>
</dbReference>